<comment type="caution">
    <text evidence="1">The sequence shown here is derived from an EMBL/GenBank/DDBJ whole genome shotgun (WGS) entry which is preliminary data.</text>
</comment>
<accession>A0ABQ0TQC2</accession>
<gene>
    <name evidence="1" type="ORF">BRE01_38400</name>
</gene>
<organism evidence="1 2">
    <name type="scientific">Brevibacillus reuszeri</name>
    <dbReference type="NCBI Taxonomy" id="54915"/>
    <lineage>
        <taxon>Bacteria</taxon>
        <taxon>Bacillati</taxon>
        <taxon>Bacillota</taxon>
        <taxon>Bacilli</taxon>
        <taxon>Bacillales</taxon>
        <taxon>Paenibacillaceae</taxon>
        <taxon>Brevibacillus</taxon>
    </lineage>
</organism>
<evidence type="ECO:0000313" key="2">
    <source>
        <dbReference type="Proteomes" id="UP000319578"/>
    </source>
</evidence>
<dbReference type="EMBL" id="BJON01000015">
    <property type="protein sequence ID" value="GED70138.1"/>
    <property type="molecule type" value="Genomic_DNA"/>
</dbReference>
<keyword evidence="2" id="KW-1185">Reference proteome</keyword>
<dbReference type="Proteomes" id="UP000319578">
    <property type="component" value="Unassembled WGS sequence"/>
</dbReference>
<dbReference type="Gene3D" id="2.60.120.260">
    <property type="entry name" value="Galactose-binding domain-like"/>
    <property type="match status" value="1"/>
</dbReference>
<protein>
    <submittedName>
        <fullName evidence="1">Uncharacterized protein</fullName>
    </submittedName>
</protein>
<evidence type="ECO:0000313" key="1">
    <source>
        <dbReference type="EMBL" id="GED70138.1"/>
    </source>
</evidence>
<reference evidence="1 2" key="1">
    <citation type="submission" date="2019-06" db="EMBL/GenBank/DDBJ databases">
        <title>Whole genome shotgun sequence of Brevibacillus reuszeri NBRC 15719.</title>
        <authorList>
            <person name="Hosoyama A."/>
            <person name="Uohara A."/>
            <person name="Ohji S."/>
            <person name="Ichikawa N."/>
        </authorList>
    </citation>
    <scope>NUCLEOTIDE SEQUENCE [LARGE SCALE GENOMIC DNA]</scope>
    <source>
        <strain evidence="1 2">NBRC 15719</strain>
    </source>
</reference>
<proteinExistence type="predicted"/>
<dbReference type="NCBIfam" id="NF033675">
    <property type="entry name" value="NTTRR-F1"/>
    <property type="match status" value="1"/>
</dbReference>
<sequence>MNLIANPGFETGTLAAWQSFNATINCRYVQTGFFSAQLEGGMANSYIQQIVPVDSNSSYQFVISLAKAGELRSPMMSIFLLFLDAAQNTVSLGFALSMRTLNQPDSTFCS</sequence>
<name>A0ABQ0TQC2_9BACL</name>
<dbReference type="RefSeq" id="WP_049738867.1">
    <property type="nucleotide sequence ID" value="NZ_BJON01000015.1"/>
</dbReference>